<protein>
    <submittedName>
        <fullName evidence="1">Uncharacterized protein</fullName>
    </submittedName>
</protein>
<dbReference type="AlphaFoldDB" id="A0A0E9Q4N1"/>
<organism evidence="1">
    <name type="scientific">Anguilla anguilla</name>
    <name type="common">European freshwater eel</name>
    <name type="synonym">Muraena anguilla</name>
    <dbReference type="NCBI Taxonomy" id="7936"/>
    <lineage>
        <taxon>Eukaryota</taxon>
        <taxon>Metazoa</taxon>
        <taxon>Chordata</taxon>
        <taxon>Craniata</taxon>
        <taxon>Vertebrata</taxon>
        <taxon>Euteleostomi</taxon>
        <taxon>Actinopterygii</taxon>
        <taxon>Neopterygii</taxon>
        <taxon>Teleostei</taxon>
        <taxon>Anguilliformes</taxon>
        <taxon>Anguillidae</taxon>
        <taxon>Anguilla</taxon>
    </lineage>
</organism>
<reference evidence="1" key="1">
    <citation type="submission" date="2014-11" db="EMBL/GenBank/DDBJ databases">
        <authorList>
            <person name="Amaro Gonzalez C."/>
        </authorList>
    </citation>
    <scope>NUCLEOTIDE SEQUENCE</scope>
</reference>
<proteinExistence type="predicted"/>
<dbReference type="EMBL" id="GBXM01097297">
    <property type="protein sequence ID" value="JAH11280.1"/>
    <property type="molecule type" value="Transcribed_RNA"/>
</dbReference>
<reference evidence="1" key="2">
    <citation type="journal article" date="2015" name="Fish Shellfish Immunol.">
        <title>Early steps in the European eel (Anguilla anguilla)-Vibrio vulnificus interaction in the gills: Role of the RtxA13 toxin.</title>
        <authorList>
            <person name="Callol A."/>
            <person name="Pajuelo D."/>
            <person name="Ebbesson L."/>
            <person name="Teles M."/>
            <person name="MacKenzie S."/>
            <person name="Amaro C."/>
        </authorList>
    </citation>
    <scope>NUCLEOTIDE SEQUENCE</scope>
</reference>
<sequence length="29" mass="3399">MIAVTANIIRAQRERRATVDKDRKTEEQV</sequence>
<accession>A0A0E9Q4N1</accession>
<name>A0A0E9Q4N1_ANGAN</name>
<evidence type="ECO:0000313" key="1">
    <source>
        <dbReference type="EMBL" id="JAH11280.1"/>
    </source>
</evidence>